<evidence type="ECO:0000313" key="2">
    <source>
        <dbReference type="Proteomes" id="UP001595833"/>
    </source>
</evidence>
<name>A0ABV9YAJ8_9PSEU</name>
<gene>
    <name evidence="1" type="ORF">ACFPFM_38575</name>
</gene>
<proteinExistence type="predicted"/>
<sequence>MAALDAVEEGCLRRGKTVGITGLDERSATLHRTLSGELSGSR</sequence>
<dbReference type="RefSeq" id="WP_344035418.1">
    <property type="nucleotide sequence ID" value="NZ_BAAAKE010000003.1"/>
</dbReference>
<comment type="caution">
    <text evidence="1">The sequence shown here is derived from an EMBL/GenBank/DDBJ whole genome shotgun (WGS) entry which is preliminary data.</text>
</comment>
<organism evidence="1 2">
    <name type="scientific">Saccharothrix xinjiangensis</name>
    <dbReference type="NCBI Taxonomy" id="204798"/>
    <lineage>
        <taxon>Bacteria</taxon>
        <taxon>Bacillati</taxon>
        <taxon>Actinomycetota</taxon>
        <taxon>Actinomycetes</taxon>
        <taxon>Pseudonocardiales</taxon>
        <taxon>Pseudonocardiaceae</taxon>
        <taxon>Saccharothrix</taxon>
    </lineage>
</organism>
<dbReference type="EMBL" id="JBHSJB010000042">
    <property type="protein sequence ID" value="MFC5059656.1"/>
    <property type="molecule type" value="Genomic_DNA"/>
</dbReference>
<evidence type="ECO:0000313" key="1">
    <source>
        <dbReference type="EMBL" id="MFC5059656.1"/>
    </source>
</evidence>
<protein>
    <recommendedName>
        <fullName evidence="3">Substrate-binding family protein</fullName>
    </recommendedName>
</protein>
<evidence type="ECO:0008006" key="3">
    <source>
        <dbReference type="Google" id="ProtNLM"/>
    </source>
</evidence>
<accession>A0ABV9YAJ8</accession>
<dbReference type="Proteomes" id="UP001595833">
    <property type="component" value="Unassembled WGS sequence"/>
</dbReference>
<reference evidence="2" key="1">
    <citation type="journal article" date="2019" name="Int. J. Syst. Evol. Microbiol.">
        <title>The Global Catalogue of Microorganisms (GCM) 10K type strain sequencing project: providing services to taxonomists for standard genome sequencing and annotation.</title>
        <authorList>
            <consortium name="The Broad Institute Genomics Platform"/>
            <consortium name="The Broad Institute Genome Sequencing Center for Infectious Disease"/>
            <person name="Wu L."/>
            <person name="Ma J."/>
        </authorList>
    </citation>
    <scope>NUCLEOTIDE SEQUENCE [LARGE SCALE GENOMIC DNA]</scope>
    <source>
        <strain evidence="2">KCTC 12848</strain>
    </source>
</reference>
<keyword evidence="2" id="KW-1185">Reference proteome</keyword>